<feature type="domain" description="Exonuclease" evidence="12">
    <location>
        <begin position="386"/>
        <end position="553"/>
    </location>
</feature>
<dbReference type="InterPro" id="IPR006054">
    <property type="entry name" value="DnaQ"/>
</dbReference>
<comment type="catalytic activity">
    <reaction evidence="10 11">
        <text>DNA(n) + a 2'-deoxyribonucleoside 5'-triphosphate = DNA(n+1) + diphosphate</text>
        <dbReference type="Rhea" id="RHEA:22508"/>
        <dbReference type="Rhea" id="RHEA-COMP:17339"/>
        <dbReference type="Rhea" id="RHEA-COMP:17340"/>
        <dbReference type="ChEBI" id="CHEBI:33019"/>
        <dbReference type="ChEBI" id="CHEBI:61560"/>
        <dbReference type="ChEBI" id="CHEBI:173112"/>
        <dbReference type="EC" id="2.7.7.7"/>
    </reaction>
</comment>
<dbReference type="NCBIfam" id="TIGR00573">
    <property type="entry name" value="dnaq"/>
    <property type="match status" value="1"/>
</dbReference>
<comment type="subcellular location">
    <subcellularLocation>
        <location evidence="11">Cytoplasm</location>
    </subcellularLocation>
</comment>
<evidence type="ECO:0000256" key="4">
    <source>
        <dbReference type="ARBA" id="ARBA00022695"/>
    </source>
</evidence>
<dbReference type="Gene3D" id="2.40.50.140">
    <property type="entry name" value="Nucleic acid-binding proteins"/>
    <property type="match status" value="1"/>
</dbReference>
<comment type="function">
    <text evidence="1 11">Required for replicative DNA synthesis. This DNA polymerase also exhibits 3' to 5' exonuclease activity.</text>
</comment>
<dbReference type="GO" id="GO:0008408">
    <property type="term" value="F:3'-5' exonuclease activity"/>
    <property type="evidence" value="ECO:0007669"/>
    <property type="project" value="UniProtKB-UniRule"/>
</dbReference>
<keyword evidence="2 11" id="KW-0963">Cytoplasm</keyword>
<comment type="similarity">
    <text evidence="11">Belongs to the DNA polymerase type-C family. PolC subfamily.</text>
</comment>
<dbReference type="Gene3D" id="3.30.420.10">
    <property type="entry name" value="Ribonuclease H-like superfamily/Ribonuclease H"/>
    <property type="match status" value="1"/>
</dbReference>
<dbReference type="Pfam" id="PF02811">
    <property type="entry name" value="PHP"/>
    <property type="match status" value="1"/>
</dbReference>
<evidence type="ECO:0000256" key="9">
    <source>
        <dbReference type="ARBA" id="ARBA00022932"/>
    </source>
</evidence>
<evidence type="ECO:0000256" key="10">
    <source>
        <dbReference type="ARBA" id="ARBA00049244"/>
    </source>
</evidence>
<dbReference type="InterPro" id="IPR003141">
    <property type="entry name" value="Pol/His_phosphatase_N"/>
</dbReference>
<dbReference type="InterPro" id="IPR029460">
    <property type="entry name" value="DNAPol_HHH"/>
</dbReference>
<dbReference type="GO" id="GO:0006261">
    <property type="term" value="P:DNA-templated DNA replication"/>
    <property type="evidence" value="ECO:0007669"/>
    <property type="project" value="UniProtKB-UniRule"/>
</dbReference>
<evidence type="ECO:0000313" key="15">
    <source>
        <dbReference type="Proteomes" id="UP000539953"/>
    </source>
</evidence>
<dbReference type="GO" id="GO:0003887">
    <property type="term" value="F:DNA-directed DNA polymerase activity"/>
    <property type="evidence" value="ECO:0007669"/>
    <property type="project" value="UniProtKB-UniRule"/>
</dbReference>
<dbReference type="SMART" id="SM00479">
    <property type="entry name" value="EXOIII"/>
    <property type="match status" value="1"/>
</dbReference>
<dbReference type="Proteomes" id="UP000539953">
    <property type="component" value="Unassembled WGS sequence"/>
</dbReference>
<dbReference type="Pfam" id="PF07733">
    <property type="entry name" value="DNA_pol3_alpha"/>
    <property type="match status" value="1"/>
</dbReference>
<dbReference type="Gene3D" id="6.10.140.1510">
    <property type="match status" value="1"/>
</dbReference>
<keyword evidence="5 11" id="KW-0235">DNA replication</keyword>
<dbReference type="EMBL" id="JACHHK010000001">
    <property type="protein sequence ID" value="MBB5182028.1"/>
    <property type="molecule type" value="Genomic_DNA"/>
</dbReference>
<dbReference type="Gene3D" id="3.20.20.140">
    <property type="entry name" value="Metal-dependent hydrolases"/>
    <property type="match status" value="2"/>
</dbReference>
<keyword evidence="4 11" id="KW-0548">Nucleotidyltransferase</keyword>
<accession>A0A7W8CX08</accession>
<dbReference type="Gene3D" id="3.30.1900.20">
    <property type="match status" value="2"/>
</dbReference>
<dbReference type="InterPro" id="IPR040982">
    <property type="entry name" value="DNA_pol3_finger"/>
</dbReference>
<dbReference type="PANTHER" id="PTHR32294">
    <property type="entry name" value="DNA POLYMERASE III SUBUNIT ALPHA"/>
    <property type="match status" value="1"/>
</dbReference>
<proteinExistence type="inferred from homology"/>
<dbReference type="SUPFAM" id="SSF53098">
    <property type="entry name" value="Ribonuclease H-like"/>
    <property type="match status" value="1"/>
</dbReference>
<evidence type="ECO:0000256" key="1">
    <source>
        <dbReference type="ARBA" id="ARBA00003452"/>
    </source>
</evidence>
<evidence type="ECO:0000256" key="8">
    <source>
        <dbReference type="ARBA" id="ARBA00022839"/>
    </source>
</evidence>
<dbReference type="EC" id="2.7.7.7" evidence="11"/>
<evidence type="ECO:0000256" key="3">
    <source>
        <dbReference type="ARBA" id="ARBA00022679"/>
    </source>
</evidence>
<dbReference type="GO" id="GO:0005737">
    <property type="term" value="C:cytoplasm"/>
    <property type="evidence" value="ECO:0007669"/>
    <property type="project" value="UniProtKB-SubCell"/>
</dbReference>
<evidence type="ECO:0000259" key="12">
    <source>
        <dbReference type="SMART" id="SM00479"/>
    </source>
</evidence>
<name>A0A7W8CX08_9FIRM</name>
<evidence type="ECO:0000256" key="6">
    <source>
        <dbReference type="ARBA" id="ARBA00022722"/>
    </source>
</evidence>
<dbReference type="InterPro" id="IPR006308">
    <property type="entry name" value="Pol_III_a_PolC-type_gram_pos"/>
</dbReference>
<keyword evidence="7 11" id="KW-0378">Hydrolase</keyword>
<dbReference type="Pfam" id="PF17657">
    <property type="entry name" value="DNA_pol3_finger"/>
    <property type="match status" value="1"/>
</dbReference>
<dbReference type="InterPro" id="IPR004805">
    <property type="entry name" value="DnaE2/DnaE/PolC"/>
</dbReference>
<evidence type="ECO:0000256" key="5">
    <source>
        <dbReference type="ARBA" id="ARBA00022705"/>
    </source>
</evidence>
<dbReference type="NCBIfam" id="TIGR01405">
    <property type="entry name" value="polC_Gram_pos"/>
    <property type="match status" value="1"/>
</dbReference>
<dbReference type="Gene3D" id="1.10.150.870">
    <property type="match status" value="1"/>
</dbReference>
<keyword evidence="15" id="KW-1185">Reference proteome</keyword>
<reference evidence="14 15" key="1">
    <citation type="submission" date="2020-08" db="EMBL/GenBank/DDBJ databases">
        <title>Genomic Encyclopedia of Type Strains, Phase IV (KMG-IV): sequencing the most valuable type-strain genomes for metagenomic binning, comparative biology and taxonomic classification.</title>
        <authorList>
            <person name="Goeker M."/>
        </authorList>
    </citation>
    <scope>NUCLEOTIDE SEQUENCE [LARGE SCALE GENOMIC DNA]</scope>
    <source>
        <strain evidence="14 15">DSM 25799</strain>
    </source>
</reference>
<dbReference type="InterPro" id="IPR012340">
    <property type="entry name" value="NA-bd_OB-fold"/>
</dbReference>
<dbReference type="RefSeq" id="WP_246345979.1">
    <property type="nucleotide sequence ID" value="NZ_JACHHK010000001.1"/>
</dbReference>
<dbReference type="GO" id="GO:0003677">
    <property type="term" value="F:DNA binding"/>
    <property type="evidence" value="ECO:0007669"/>
    <property type="project" value="UniProtKB-UniRule"/>
</dbReference>
<evidence type="ECO:0000313" key="14">
    <source>
        <dbReference type="EMBL" id="MBB5182028.1"/>
    </source>
</evidence>
<dbReference type="FunFam" id="3.30.420.10:FF:000045">
    <property type="entry name" value="3'-5' exonuclease DinG"/>
    <property type="match status" value="1"/>
</dbReference>
<keyword evidence="8 11" id="KW-0269">Exonuclease</keyword>
<keyword evidence="9 11" id="KW-0239">DNA-directed DNA polymerase</keyword>
<dbReference type="CDD" id="cd06127">
    <property type="entry name" value="DEDDh"/>
    <property type="match status" value="1"/>
</dbReference>
<dbReference type="Pfam" id="PF00929">
    <property type="entry name" value="RNase_T"/>
    <property type="match status" value="1"/>
</dbReference>
<organism evidence="14 15">
    <name type="scientific">Catenisphaera adipataccumulans</name>
    <dbReference type="NCBI Taxonomy" id="700500"/>
    <lineage>
        <taxon>Bacteria</taxon>
        <taxon>Bacillati</taxon>
        <taxon>Bacillota</taxon>
        <taxon>Erysipelotrichia</taxon>
        <taxon>Erysipelotrichales</taxon>
        <taxon>Erysipelotrichaceae</taxon>
        <taxon>Catenisphaera</taxon>
    </lineage>
</organism>
<dbReference type="InterPro" id="IPR044923">
    <property type="entry name" value="PolC_middle_finger_sf"/>
</dbReference>
<dbReference type="CDD" id="cd07435">
    <property type="entry name" value="PHP_PolIIIA_POLC"/>
    <property type="match status" value="1"/>
</dbReference>
<keyword evidence="3 11" id="KW-0808">Transferase</keyword>
<dbReference type="Gene3D" id="1.10.150.700">
    <property type="entry name" value="PolC, middle finger domain"/>
    <property type="match status" value="1"/>
</dbReference>
<evidence type="ECO:0000256" key="7">
    <source>
        <dbReference type="ARBA" id="ARBA00022801"/>
    </source>
</evidence>
<dbReference type="InterPro" id="IPR004013">
    <property type="entry name" value="PHP_dom"/>
</dbReference>
<evidence type="ECO:0000256" key="2">
    <source>
        <dbReference type="ARBA" id="ARBA00022490"/>
    </source>
</evidence>
<dbReference type="SMART" id="SM00481">
    <property type="entry name" value="POLIIIAc"/>
    <property type="match status" value="1"/>
</dbReference>
<dbReference type="NCBIfam" id="NF001688">
    <property type="entry name" value="PRK00448.1"/>
    <property type="match status" value="1"/>
</dbReference>
<protein>
    <recommendedName>
        <fullName evidence="11">DNA polymerase III PolC-type</fullName>
        <shortName evidence="11">PolIII</shortName>
        <ecNumber evidence="11">2.7.7.7</ecNumber>
    </recommendedName>
</protein>
<dbReference type="PANTHER" id="PTHR32294:SF5">
    <property type="entry name" value="DNA POLYMERASE III POLC-TYPE"/>
    <property type="match status" value="1"/>
</dbReference>
<dbReference type="InterPro" id="IPR013520">
    <property type="entry name" value="Ribonucl_H"/>
</dbReference>
<dbReference type="CDD" id="cd04484">
    <property type="entry name" value="polC_OBF"/>
    <property type="match status" value="1"/>
</dbReference>
<dbReference type="HAMAP" id="MF_00356">
    <property type="entry name" value="DNApol_PolC"/>
    <property type="match status" value="1"/>
</dbReference>
<gene>
    <name evidence="11" type="primary">polC</name>
    <name evidence="14" type="ORF">HNQ47_000031</name>
</gene>
<evidence type="ECO:0000256" key="11">
    <source>
        <dbReference type="HAMAP-Rule" id="MF_00356"/>
    </source>
</evidence>
<feature type="domain" description="Polymerase/histidinol phosphatase N-terminal" evidence="13">
    <location>
        <begin position="294"/>
        <end position="368"/>
    </location>
</feature>
<keyword evidence="6 11" id="KW-0540">Nuclease</keyword>
<dbReference type="Pfam" id="PF14579">
    <property type="entry name" value="HHH_6"/>
    <property type="match status" value="1"/>
</dbReference>
<sequence>MEVYEAFEKILSEDIVSYFKTATWSDVPVYHKTRQTLELKVHVEQALPFDVYRAWKHQLQIALHVAIEAEITADQGTVSLADLDAYVNAAAGRQPVLRPFQYLHPLLENDTVVFNTMEEERFSKMQRAMPKLTEALQTYGITMHMVCQKIEEDDTIEVKEMDLPKTVPMPEKPQPRTSYRREAPTMLPIRDLQAGMTNVCFEGHIFALENRELKSGKLLQELYISDYDDAIVAKRFENKRNSREELEAIQNGQTVRITGRVDDDSFLHCLSVMIDRIEPISASKRMDEAAEKRTELHIHSNFSEMDGVCEIEEFIQTAFDWGMEGLGICDHDVVQAFPFAQNKVDSLLKNHPDRKFKIMYGCEMDMVDEQFKVLYNNDHRLLSEATYVVFDLETTGLSNRLDRIIEFGAVKMKNREEIGRKQMFINPQMPIPAQISALTHIHQTDVEHAKTIEEALPELLEFIGDAVLIAHNATFDVGFMNAACRQCGLPELRNPWIDTLPLAQSLLDLKSYRLGSVCRFYHVPYDGEGAHRADYDAQVLSQCFCHMLNEYPSDASLDVLEHVDSSDSLRKVHPYHIAVYAKNADGLKELYELITASHTDYLAYNRKSVSAKTSGKPRIPRSVLKAAHDKGNLLFGSACQNGEVFELAQTRSAADLEAAVDFYDYIEIQPLECYKNLIDRHTIRSVDDLKQILMFIMDAAKKKGTPVAATGDAHYVDPHEKRIRDIYINAKAIGGLRHPLYIYDAQKRKMTSAPSQHLRTTDEMFKEFDWLEDKEAYQIIVENPKKILEQAETIYPLKKGTYPPKMEGSDQKLRDICFETAHHTYGEELPDLVEKRLNRELDSIIGNGYAVVYYISHLLVKKSNEDGYIVGSRGSVGSSFVATMSGITEVNPLIPHYICPKCHHYEFLEEGTVSSGFDLEDKTCPVCGATMRGDGQDIPFETFLGFEGEKVPDIDLNFSGEYQPVAHNYCKEVFGEEHAFRAGTVGTVAEKTAYGYVKGYEEEMGLEPFSEAKRMDLAKGCEGVKRTTGQHPAGIVIVPDDMDVHDFTPVQYPANNPMSEWKTTHFDFHQIHDNILKFDILGHVDPTAMRMLEDITGIKVTTLPMNDKDTMAIFSSTETLKIDTTRYDQITGAAGLPEFGTPFVRGILEKTRPTTFSELVTISGLSHGTDVWLGNAETLIDNGTCKLSEVIGCRDDIMVDLMGYGLEPKTAFTIMESVRKGRGLKDEWIKEMRAHDVPEWFIDSCLKIKYMFPKAHAVAYVTMAVRIAWFKVHQPLAYYCMFFSIRCDAYDIQTMIAGEEAIRARMTELKTKMSNNTAEKKDNDIYNTLELALEMYCRGYRFSNISIKRSQATDFIIDPDQENSILPPFTSIDGLGANVANSIVKAREEEAFLSKEDVLKRTQLSKSLMQTMDAMGALEDLDDLNQMRLF</sequence>
<dbReference type="InterPro" id="IPR036397">
    <property type="entry name" value="RNaseH_sf"/>
</dbReference>
<dbReference type="InterPro" id="IPR012337">
    <property type="entry name" value="RNaseH-like_sf"/>
</dbReference>
<dbReference type="InterPro" id="IPR011708">
    <property type="entry name" value="DNA_pol3_alpha_NTPase_dom"/>
</dbReference>
<comment type="caution">
    <text evidence="14">The sequence shown here is derived from an EMBL/GenBank/DDBJ whole genome shotgun (WGS) entry which is preliminary data.</text>
</comment>
<evidence type="ECO:0000259" key="13">
    <source>
        <dbReference type="SMART" id="SM00481"/>
    </source>
</evidence>